<reference evidence="1" key="1">
    <citation type="submission" date="2022-06" db="EMBL/GenBank/DDBJ databases">
        <title>Phylogenomic reconstructions and comparative analyses of Kickxellomycotina fungi.</title>
        <authorList>
            <person name="Reynolds N.K."/>
            <person name="Stajich J.E."/>
            <person name="Barry K."/>
            <person name="Grigoriev I.V."/>
            <person name="Crous P."/>
            <person name="Smith M.E."/>
        </authorList>
    </citation>
    <scope>NUCLEOTIDE SEQUENCE</scope>
    <source>
        <strain evidence="1">RSA 2271</strain>
    </source>
</reference>
<proteinExistence type="predicted"/>
<gene>
    <name evidence="1" type="ORF">EV182_004395</name>
</gene>
<evidence type="ECO:0000313" key="2">
    <source>
        <dbReference type="Proteomes" id="UP001145114"/>
    </source>
</evidence>
<keyword evidence="2" id="KW-1185">Reference proteome</keyword>
<organism evidence="1 2">
    <name type="scientific">Spiromyces aspiralis</name>
    <dbReference type="NCBI Taxonomy" id="68401"/>
    <lineage>
        <taxon>Eukaryota</taxon>
        <taxon>Fungi</taxon>
        <taxon>Fungi incertae sedis</taxon>
        <taxon>Zoopagomycota</taxon>
        <taxon>Kickxellomycotina</taxon>
        <taxon>Kickxellomycetes</taxon>
        <taxon>Kickxellales</taxon>
        <taxon>Kickxellaceae</taxon>
        <taxon>Spiromyces</taxon>
    </lineage>
</organism>
<feature type="non-terminal residue" evidence="1">
    <location>
        <position position="52"/>
    </location>
</feature>
<dbReference type="Proteomes" id="UP001145114">
    <property type="component" value="Unassembled WGS sequence"/>
</dbReference>
<evidence type="ECO:0000313" key="1">
    <source>
        <dbReference type="EMBL" id="KAJ1678278.1"/>
    </source>
</evidence>
<accession>A0ACC1HT43</accession>
<dbReference type="EMBL" id="JAMZIH010001339">
    <property type="protein sequence ID" value="KAJ1678278.1"/>
    <property type="molecule type" value="Genomic_DNA"/>
</dbReference>
<feature type="non-terminal residue" evidence="1">
    <location>
        <position position="1"/>
    </location>
</feature>
<sequence length="52" mass="5732">SDSAAKKRKAEEDLMIKKIESEKPSQTPNAKERLPDPPSTTVKCTAAKEHPL</sequence>
<name>A0ACC1HT43_9FUNG</name>
<comment type="caution">
    <text evidence="1">The sequence shown here is derived from an EMBL/GenBank/DDBJ whole genome shotgun (WGS) entry which is preliminary data.</text>
</comment>
<protein>
    <submittedName>
        <fullName evidence="1">Uncharacterized protein</fullName>
    </submittedName>
</protein>